<evidence type="ECO:0000313" key="1">
    <source>
        <dbReference type="EMBL" id="KAB0401035.1"/>
    </source>
</evidence>
<proteinExistence type="predicted"/>
<sequence>MMVTGKRMREWQSWSLNYGKPRRPFRPSEPT</sequence>
<name>A0A6A1Q0Q1_BALPH</name>
<keyword evidence="2" id="KW-1185">Reference proteome</keyword>
<dbReference type="Proteomes" id="UP000437017">
    <property type="component" value="Unassembled WGS sequence"/>
</dbReference>
<dbReference type="AlphaFoldDB" id="A0A6A1Q0Q1"/>
<evidence type="ECO:0000313" key="2">
    <source>
        <dbReference type="Proteomes" id="UP000437017"/>
    </source>
</evidence>
<protein>
    <submittedName>
        <fullName evidence="1">Uncharacterized protein</fullName>
    </submittedName>
</protein>
<reference evidence="1 2" key="1">
    <citation type="journal article" date="2019" name="PLoS ONE">
        <title>Genomic analyses reveal an absence of contemporary introgressive admixture between fin whales and blue whales, despite known hybrids.</title>
        <authorList>
            <person name="Westbury M.V."/>
            <person name="Petersen B."/>
            <person name="Lorenzen E.D."/>
        </authorList>
    </citation>
    <scope>NUCLEOTIDE SEQUENCE [LARGE SCALE GENOMIC DNA]</scope>
    <source>
        <strain evidence="1">FinWhale-01</strain>
    </source>
</reference>
<comment type="caution">
    <text evidence="1">The sequence shown here is derived from an EMBL/GenBank/DDBJ whole genome shotgun (WGS) entry which is preliminary data.</text>
</comment>
<organism evidence="1 2">
    <name type="scientific">Balaenoptera physalus</name>
    <name type="common">Fin whale</name>
    <name type="synonym">Balaena physalus</name>
    <dbReference type="NCBI Taxonomy" id="9770"/>
    <lineage>
        <taxon>Eukaryota</taxon>
        <taxon>Metazoa</taxon>
        <taxon>Chordata</taxon>
        <taxon>Craniata</taxon>
        <taxon>Vertebrata</taxon>
        <taxon>Euteleostomi</taxon>
        <taxon>Mammalia</taxon>
        <taxon>Eutheria</taxon>
        <taxon>Laurasiatheria</taxon>
        <taxon>Artiodactyla</taxon>
        <taxon>Whippomorpha</taxon>
        <taxon>Cetacea</taxon>
        <taxon>Mysticeti</taxon>
        <taxon>Balaenopteridae</taxon>
        <taxon>Balaenoptera</taxon>
    </lineage>
</organism>
<accession>A0A6A1Q0Q1</accession>
<gene>
    <name evidence="1" type="ORF">E2I00_006356</name>
</gene>
<dbReference type="EMBL" id="SGJD01001270">
    <property type="protein sequence ID" value="KAB0401035.1"/>
    <property type="molecule type" value="Genomic_DNA"/>
</dbReference>